<name>A0A059F0D1_9MICR</name>
<keyword evidence="5" id="KW-0418">Kinase</keyword>
<dbReference type="AlphaFoldDB" id="A0A059F0D1"/>
<dbReference type="GO" id="GO:0005524">
    <property type="term" value="F:ATP binding"/>
    <property type="evidence" value="ECO:0007669"/>
    <property type="project" value="UniProtKB-KW"/>
</dbReference>
<gene>
    <name evidence="10" type="ORF">H312_01821</name>
</gene>
<dbReference type="Pfam" id="PF00069">
    <property type="entry name" value="Pkinase"/>
    <property type="match status" value="1"/>
</dbReference>
<dbReference type="SUPFAM" id="SSF56112">
    <property type="entry name" value="Protein kinase-like (PK-like)"/>
    <property type="match status" value="1"/>
</dbReference>
<evidence type="ECO:0000256" key="4">
    <source>
        <dbReference type="ARBA" id="ARBA00022741"/>
    </source>
</evidence>
<proteinExistence type="predicted"/>
<dbReference type="EMBL" id="KK365163">
    <property type="protein sequence ID" value="KCZ80763.1"/>
    <property type="molecule type" value="Genomic_DNA"/>
</dbReference>
<keyword evidence="4" id="KW-0547">Nucleotide-binding</keyword>
<evidence type="ECO:0000259" key="9">
    <source>
        <dbReference type="PROSITE" id="PS50011"/>
    </source>
</evidence>
<comment type="catalytic activity">
    <reaction evidence="7">
        <text>L-threonyl-[protein] + ATP = O-phospho-L-threonyl-[protein] + ADP + H(+)</text>
        <dbReference type="Rhea" id="RHEA:46608"/>
        <dbReference type="Rhea" id="RHEA-COMP:11060"/>
        <dbReference type="Rhea" id="RHEA-COMP:11605"/>
        <dbReference type="ChEBI" id="CHEBI:15378"/>
        <dbReference type="ChEBI" id="CHEBI:30013"/>
        <dbReference type="ChEBI" id="CHEBI:30616"/>
        <dbReference type="ChEBI" id="CHEBI:61977"/>
        <dbReference type="ChEBI" id="CHEBI:456216"/>
        <dbReference type="EC" id="2.7.11.11"/>
    </reaction>
</comment>
<evidence type="ECO:0000256" key="6">
    <source>
        <dbReference type="ARBA" id="ARBA00022840"/>
    </source>
</evidence>
<sequence>MFLFHYDRNLASCLSLLISEIRGRVGTTECMAPEVVKEELYGIGSDLWSLGILLYEMYFKETPFADDTPDAIEYKI</sequence>
<keyword evidence="2" id="KW-0723">Serine/threonine-protein kinase</keyword>
<dbReference type="PROSITE" id="PS50011">
    <property type="entry name" value="PROTEIN_KINASE_DOM"/>
    <property type="match status" value="1"/>
</dbReference>
<feature type="non-terminal residue" evidence="10">
    <location>
        <position position="76"/>
    </location>
</feature>
<dbReference type="HOGENOM" id="CLU_2661121_0_0_1"/>
<reference evidence="11" key="1">
    <citation type="submission" date="2013-02" db="EMBL/GenBank/DDBJ databases">
        <authorList>
            <consortium name="The Broad Institute Genome Sequencing Platform"/>
            <person name="Cuomo C."/>
            <person name="Becnel J."/>
            <person name="Sanscrainte N."/>
            <person name="Walker B."/>
            <person name="Young S.K."/>
            <person name="Zeng Q."/>
            <person name="Gargeya S."/>
            <person name="Fitzgerald M."/>
            <person name="Haas B."/>
            <person name="Abouelleil A."/>
            <person name="Alvarado L."/>
            <person name="Arachchi H.M."/>
            <person name="Berlin A.M."/>
            <person name="Chapman S.B."/>
            <person name="Dewar J."/>
            <person name="Goldberg J."/>
            <person name="Griggs A."/>
            <person name="Gujja S."/>
            <person name="Hansen M."/>
            <person name="Howarth C."/>
            <person name="Imamovic A."/>
            <person name="Larimer J."/>
            <person name="McCowan C."/>
            <person name="Murphy C."/>
            <person name="Neiman D."/>
            <person name="Pearson M."/>
            <person name="Priest M."/>
            <person name="Roberts A."/>
            <person name="Saif S."/>
            <person name="Shea T."/>
            <person name="Sisk P."/>
            <person name="Sykes S."/>
            <person name="Wortman J."/>
            <person name="Nusbaum C."/>
            <person name="Birren B."/>
        </authorList>
    </citation>
    <scope>NUCLEOTIDE SEQUENCE [LARGE SCALE GENOMIC DNA]</scope>
    <source>
        <strain evidence="11">PRA339</strain>
    </source>
</reference>
<evidence type="ECO:0000313" key="11">
    <source>
        <dbReference type="Proteomes" id="UP000030655"/>
    </source>
</evidence>
<protein>
    <recommendedName>
        <fullName evidence="1">cAMP-dependent protein kinase</fullName>
        <ecNumber evidence="1">2.7.11.11</ecNumber>
    </recommendedName>
</protein>
<dbReference type="STRING" id="1288291.A0A059F0D1"/>
<evidence type="ECO:0000256" key="3">
    <source>
        <dbReference type="ARBA" id="ARBA00022679"/>
    </source>
</evidence>
<evidence type="ECO:0000256" key="1">
    <source>
        <dbReference type="ARBA" id="ARBA00012444"/>
    </source>
</evidence>
<dbReference type="EC" id="2.7.11.11" evidence="1"/>
<feature type="domain" description="Protein kinase" evidence="9">
    <location>
        <begin position="1"/>
        <end position="76"/>
    </location>
</feature>
<evidence type="ECO:0000256" key="2">
    <source>
        <dbReference type="ARBA" id="ARBA00022527"/>
    </source>
</evidence>
<accession>A0A059F0D1</accession>
<dbReference type="PANTHER" id="PTHR24353">
    <property type="entry name" value="CYCLIC NUCLEOTIDE-DEPENDENT PROTEIN KINASE"/>
    <property type="match status" value="1"/>
</dbReference>
<evidence type="ECO:0000256" key="8">
    <source>
        <dbReference type="ARBA" id="ARBA00047454"/>
    </source>
</evidence>
<dbReference type="OrthoDB" id="63267at2759"/>
<dbReference type="Proteomes" id="UP000030655">
    <property type="component" value="Unassembled WGS sequence"/>
</dbReference>
<evidence type="ECO:0000256" key="5">
    <source>
        <dbReference type="ARBA" id="ARBA00022777"/>
    </source>
</evidence>
<dbReference type="InterPro" id="IPR011009">
    <property type="entry name" value="Kinase-like_dom_sf"/>
</dbReference>
<dbReference type="Gene3D" id="1.10.510.10">
    <property type="entry name" value="Transferase(Phosphotransferase) domain 1"/>
    <property type="match status" value="1"/>
</dbReference>
<dbReference type="InterPro" id="IPR000719">
    <property type="entry name" value="Prot_kinase_dom"/>
</dbReference>
<keyword evidence="6" id="KW-0067">ATP-binding</keyword>
<dbReference type="VEuPathDB" id="MicrosporidiaDB:H312_01821"/>
<reference evidence="10 11" key="2">
    <citation type="submission" date="2014-03" db="EMBL/GenBank/DDBJ databases">
        <title>The Genome Sequence of Anncaliia algerae insect isolate PRA339.</title>
        <authorList>
            <consortium name="The Broad Institute Genome Sequencing Platform"/>
            <consortium name="The Broad Institute Genome Sequencing Center for Infectious Disease"/>
            <person name="Cuomo C."/>
            <person name="Becnel J."/>
            <person name="Sanscrainte N."/>
            <person name="Walker B."/>
            <person name="Young S.K."/>
            <person name="Zeng Q."/>
            <person name="Gargeya S."/>
            <person name="Fitzgerald M."/>
            <person name="Haas B."/>
            <person name="Abouelleil A."/>
            <person name="Alvarado L."/>
            <person name="Arachchi H.M."/>
            <person name="Berlin A.M."/>
            <person name="Chapman S.B."/>
            <person name="Dewar J."/>
            <person name="Goldberg J."/>
            <person name="Griggs A."/>
            <person name="Gujja S."/>
            <person name="Hansen M."/>
            <person name="Howarth C."/>
            <person name="Imamovic A."/>
            <person name="Larimer J."/>
            <person name="McCowan C."/>
            <person name="Murphy C."/>
            <person name="Neiman D."/>
            <person name="Pearson M."/>
            <person name="Priest M."/>
            <person name="Roberts A."/>
            <person name="Saif S."/>
            <person name="Shea T."/>
            <person name="Sisk P."/>
            <person name="Sykes S."/>
            <person name="Wortman J."/>
            <person name="Nusbaum C."/>
            <person name="Birren B."/>
        </authorList>
    </citation>
    <scope>NUCLEOTIDE SEQUENCE [LARGE SCALE GENOMIC DNA]</scope>
    <source>
        <strain evidence="10 11">PRA339</strain>
    </source>
</reference>
<keyword evidence="11" id="KW-1185">Reference proteome</keyword>
<comment type="catalytic activity">
    <reaction evidence="8">
        <text>L-seryl-[protein] + ATP = O-phospho-L-seryl-[protein] + ADP + H(+)</text>
        <dbReference type="Rhea" id="RHEA:17989"/>
        <dbReference type="Rhea" id="RHEA-COMP:9863"/>
        <dbReference type="Rhea" id="RHEA-COMP:11604"/>
        <dbReference type="ChEBI" id="CHEBI:15378"/>
        <dbReference type="ChEBI" id="CHEBI:29999"/>
        <dbReference type="ChEBI" id="CHEBI:30616"/>
        <dbReference type="ChEBI" id="CHEBI:83421"/>
        <dbReference type="ChEBI" id="CHEBI:456216"/>
        <dbReference type="EC" id="2.7.11.11"/>
    </reaction>
</comment>
<evidence type="ECO:0000256" key="7">
    <source>
        <dbReference type="ARBA" id="ARBA00047292"/>
    </source>
</evidence>
<organism evidence="10 11">
    <name type="scientific">Anncaliia algerae PRA339</name>
    <dbReference type="NCBI Taxonomy" id="1288291"/>
    <lineage>
        <taxon>Eukaryota</taxon>
        <taxon>Fungi</taxon>
        <taxon>Fungi incertae sedis</taxon>
        <taxon>Microsporidia</taxon>
        <taxon>Tubulinosematoidea</taxon>
        <taxon>Tubulinosematidae</taxon>
        <taxon>Anncaliia</taxon>
    </lineage>
</organism>
<keyword evidence="3" id="KW-0808">Transferase</keyword>
<dbReference type="GO" id="GO:0004691">
    <property type="term" value="F:cAMP-dependent protein kinase activity"/>
    <property type="evidence" value="ECO:0007669"/>
    <property type="project" value="UniProtKB-EC"/>
</dbReference>
<evidence type="ECO:0000313" key="10">
    <source>
        <dbReference type="EMBL" id="KCZ80763.1"/>
    </source>
</evidence>